<dbReference type="RefSeq" id="WP_115868909.1">
    <property type="nucleotide sequence ID" value="NZ_QREG01000014.1"/>
</dbReference>
<keyword evidence="2" id="KW-0808">Transferase</keyword>
<protein>
    <submittedName>
        <fullName evidence="2">Glycosyl transferase family 2</fullName>
    </submittedName>
</protein>
<dbReference type="OrthoDB" id="199095at2"/>
<dbReference type="Proteomes" id="UP000256779">
    <property type="component" value="Unassembled WGS sequence"/>
</dbReference>
<keyword evidence="3" id="KW-1185">Reference proteome</keyword>
<comment type="caution">
    <text evidence="2">The sequence shown here is derived from an EMBL/GenBank/DDBJ whole genome shotgun (WGS) entry which is preliminary data.</text>
</comment>
<evidence type="ECO:0000313" key="3">
    <source>
        <dbReference type="Proteomes" id="UP000256779"/>
    </source>
</evidence>
<dbReference type="SUPFAM" id="SSF53448">
    <property type="entry name" value="Nucleotide-diphospho-sugar transferases"/>
    <property type="match status" value="1"/>
</dbReference>
<dbReference type="GO" id="GO:0016758">
    <property type="term" value="F:hexosyltransferase activity"/>
    <property type="evidence" value="ECO:0007669"/>
    <property type="project" value="UniProtKB-ARBA"/>
</dbReference>
<dbReference type="InterPro" id="IPR029044">
    <property type="entry name" value="Nucleotide-diphossugar_trans"/>
</dbReference>
<dbReference type="Pfam" id="PF00535">
    <property type="entry name" value="Glycos_transf_2"/>
    <property type="match status" value="1"/>
</dbReference>
<reference evidence="2 3" key="1">
    <citation type="submission" date="2018-07" db="EMBL/GenBank/DDBJ databases">
        <title>Genomic Encyclopedia of Type Strains, Phase IV (KMG-IV): sequencing the most valuable type-strain genomes for metagenomic binning, comparative biology and taxonomic classification.</title>
        <authorList>
            <person name="Goeker M."/>
        </authorList>
    </citation>
    <scope>NUCLEOTIDE SEQUENCE [LARGE SCALE GENOMIC DNA]</scope>
    <source>
        <strain evidence="2 3">DSM 4134</strain>
    </source>
</reference>
<dbReference type="EMBL" id="QREG01000014">
    <property type="protein sequence ID" value="RED96627.1"/>
    <property type="molecule type" value="Genomic_DNA"/>
</dbReference>
<dbReference type="Gene3D" id="3.90.550.10">
    <property type="entry name" value="Spore Coat Polysaccharide Biosynthesis Protein SpsA, Chain A"/>
    <property type="match status" value="1"/>
</dbReference>
<gene>
    <name evidence="2" type="ORF">C7460_11485</name>
</gene>
<dbReference type="PANTHER" id="PTHR22916:SF3">
    <property type="entry name" value="UDP-GLCNAC:BETAGAL BETA-1,3-N-ACETYLGLUCOSAMINYLTRANSFERASE-LIKE PROTEIN 1"/>
    <property type="match status" value="1"/>
</dbReference>
<accession>A0A3D9L0C4</accession>
<organism evidence="2 3">
    <name type="scientific">Marinoscillum furvescens DSM 4134</name>
    <dbReference type="NCBI Taxonomy" id="1122208"/>
    <lineage>
        <taxon>Bacteria</taxon>
        <taxon>Pseudomonadati</taxon>
        <taxon>Bacteroidota</taxon>
        <taxon>Cytophagia</taxon>
        <taxon>Cytophagales</taxon>
        <taxon>Reichenbachiellaceae</taxon>
        <taxon>Marinoscillum</taxon>
    </lineage>
</organism>
<evidence type="ECO:0000259" key="1">
    <source>
        <dbReference type="Pfam" id="PF00535"/>
    </source>
</evidence>
<name>A0A3D9L0C4_MARFU</name>
<evidence type="ECO:0000313" key="2">
    <source>
        <dbReference type="EMBL" id="RED96627.1"/>
    </source>
</evidence>
<dbReference type="CDD" id="cd00761">
    <property type="entry name" value="Glyco_tranf_GTA_type"/>
    <property type="match status" value="1"/>
</dbReference>
<dbReference type="InterPro" id="IPR001173">
    <property type="entry name" value="Glyco_trans_2-like"/>
</dbReference>
<dbReference type="AlphaFoldDB" id="A0A3D9L0C4"/>
<sequence length="275" mass="31897">MQPLLTIGVPVYNEEKFIRATLDSLLSQSFKDFNLIVSDNCSTDYTYEIAKEYAKKDDRVTVVKQEENIGVIDNFISVLKRAKSKYFMWAGGHDIFESHYFKEGVEYLEQNPESVLAYPNTVFFDESGTLPIPSSDIDTIGLSRGKAIYKISRNLYDCSSIHGIFKLETLLNLKFHKGVGFDNLIIYQTAEKGEIKQLSQGLNRRIVRKESKQAKSERYKEAKITQANASKEMNRYIKRLFTLINKMEEISLIDKLMIYWSLVRRYGLKFNWISL</sequence>
<dbReference type="PANTHER" id="PTHR22916">
    <property type="entry name" value="GLYCOSYLTRANSFERASE"/>
    <property type="match status" value="1"/>
</dbReference>
<proteinExistence type="predicted"/>
<feature type="domain" description="Glycosyltransferase 2-like" evidence="1">
    <location>
        <begin position="6"/>
        <end position="135"/>
    </location>
</feature>